<sequence>MVPTKSRLSDSWRRRFVALGIKVVEVPLVPPSTSLLKAMVSERRDLEKQGLLEVLQPLSYGGAFAKVHAWDQLGYEKVLLLDGDVLVKGDLSGLLKQRPVSASKDLADAFNYGVVVLAPDAAIHGDLVNLLTNATEEDLRRYNRRKANAVGLCDQTLVAGRLAESQKINFLEDMRKSSRQNPAKWLMSTEYNLVVSYRAKERCDLPGERKRVDKARIIHFANNWLNFETLAKDRDSPGRIDSPRCYKAAFRYWHDVYHHALNLTDRRGATAEPAYAPLDFEADDGLATPEEVQAVFLDFQSRSKSFDKGVPEQEL</sequence>
<dbReference type="EMBL" id="CAJNDS010000154">
    <property type="protein sequence ID" value="CAE6971169.1"/>
    <property type="molecule type" value="Genomic_DNA"/>
</dbReference>
<gene>
    <name evidence="1" type="ORF">SNAT2548_LOCUS2563</name>
</gene>
<dbReference type="OrthoDB" id="2014201at2759"/>
<proteinExistence type="predicted"/>
<accession>A0A812I1L7</accession>
<dbReference type="InterPro" id="IPR050587">
    <property type="entry name" value="GNT1/Glycosyltrans_8"/>
</dbReference>
<dbReference type="SUPFAM" id="SSF53448">
    <property type="entry name" value="Nucleotide-diphospho-sugar transferases"/>
    <property type="match status" value="1"/>
</dbReference>
<name>A0A812I1L7_9DINO</name>
<evidence type="ECO:0000313" key="2">
    <source>
        <dbReference type="Proteomes" id="UP000604046"/>
    </source>
</evidence>
<protein>
    <submittedName>
        <fullName evidence="1">Uncharacterized protein</fullName>
    </submittedName>
</protein>
<dbReference type="AlphaFoldDB" id="A0A812I1L7"/>
<dbReference type="Proteomes" id="UP000604046">
    <property type="component" value="Unassembled WGS sequence"/>
</dbReference>
<dbReference type="PANTHER" id="PTHR11183">
    <property type="entry name" value="GLYCOGENIN SUBFAMILY MEMBER"/>
    <property type="match status" value="1"/>
</dbReference>
<evidence type="ECO:0000313" key="1">
    <source>
        <dbReference type="EMBL" id="CAE6971169.1"/>
    </source>
</evidence>
<dbReference type="Gene3D" id="3.90.550.10">
    <property type="entry name" value="Spore Coat Polysaccharide Biosynthesis Protein SpsA, Chain A"/>
    <property type="match status" value="1"/>
</dbReference>
<keyword evidence="2" id="KW-1185">Reference proteome</keyword>
<comment type="caution">
    <text evidence="1">The sequence shown here is derived from an EMBL/GenBank/DDBJ whole genome shotgun (WGS) entry which is preliminary data.</text>
</comment>
<reference evidence="1" key="1">
    <citation type="submission" date="2021-02" db="EMBL/GenBank/DDBJ databases">
        <authorList>
            <person name="Dougan E. K."/>
            <person name="Rhodes N."/>
            <person name="Thang M."/>
            <person name="Chan C."/>
        </authorList>
    </citation>
    <scope>NUCLEOTIDE SEQUENCE</scope>
</reference>
<dbReference type="InterPro" id="IPR029044">
    <property type="entry name" value="Nucleotide-diphossugar_trans"/>
</dbReference>
<organism evidence="1 2">
    <name type="scientific">Symbiodinium natans</name>
    <dbReference type="NCBI Taxonomy" id="878477"/>
    <lineage>
        <taxon>Eukaryota</taxon>
        <taxon>Sar</taxon>
        <taxon>Alveolata</taxon>
        <taxon>Dinophyceae</taxon>
        <taxon>Suessiales</taxon>
        <taxon>Symbiodiniaceae</taxon>
        <taxon>Symbiodinium</taxon>
    </lineage>
</organism>